<dbReference type="Gramene" id="MELO3C035011.2.1">
    <property type="protein sequence ID" value="MELO3C035011.2.1"/>
    <property type="gene ID" value="MELO3C035011.2"/>
</dbReference>
<evidence type="ECO:0008006" key="2">
    <source>
        <dbReference type="Google" id="ProtNLM"/>
    </source>
</evidence>
<dbReference type="InterPro" id="IPR004252">
    <property type="entry name" value="Probable_transposase_24"/>
</dbReference>
<organism evidence="1">
    <name type="scientific">Cucumis melo</name>
    <name type="common">Muskmelon</name>
    <dbReference type="NCBI Taxonomy" id="3656"/>
    <lineage>
        <taxon>Eukaryota</taxon>
        <taxon>Viridiplantae</taxon>
        <taxon>Streptophyta</taxon>
        <taxon>Embryophyta</taxon>
        <taxon>Tracheophyta</taxon>
        <taxon>Spermatophyta</taxon>
        <taxon>Magnoliopsida</taxon>
        <taxon>eudicotyledons</taxon>
        <taxon>Gunneridae</taxon>
        <taxon>Pentapetalae</taxon>
        <taxon>rosids</taxon>
        <taxon>fabids</taxon>
        <taxon>Cucurbitales</taxon>
        <taxon>Cucurbitaceae</taxon>
        <taxon>Benincaseae</taxon>
        <taxon>Cucumis</taxon>
    </lineage>
</organism>
<dbReference type="Pfam" id="PF03004">
    <property type="entry name" value="Transposase_24"/>
    <property type="match status" value="1"/>
</dbReference>
<sequence length="406" mass="45656">MFQFCETQNKNKRGEREIVLRNEEKRKKDHCRHLEPAVMPLSLSATAHPYLRGGSRIACKSQLALEIQKTLMKELVVTLLMKELVVGTMSSFPSGFDEIDAMSLEFAEELDNCAGGSLYNSMSLIMVLLNHLRLRLLRDAIGVYVRKTFSACCLKWVDVGREYIEVVKGDLQEQSRTNKDARQQKPYNHSNGLKSFLQRQHELVEQREESIDHVELFQQTHIRDKTRPTSCSGLSLKNNNTIFTVVVPLSNPHNFVLLSPSAVPLSQTLSPTIFRPLSLSQLNAPLAPSFSESVLTFSFHDFTTASPPQTPFTSFHNVLEVGIGIESLSDASATVIINQASIMSHLLAIAEYTIITLSFVEEISFPDDYSPLTYPIRNNIKLAAGGPNSGQPQFLRARDEIFRMLR</sequence>
<name>A0A9I9EKH0_CUCME</name>
<reference evidence="1" key="1">
    <citation type="submission" date="2023-03" db="UniProtKB">
        <authorList>
            <consortium name="EnsemblPlants"/>
        </authorList>
    </citation>
    <scope>IDENTIFICATION</scope>
</reference>
<accession>A0A9I9EKH0</accession>
<proteinExistence type="predicted"/>
<evidence type="ECO:0000313" key="1">
    <source>
        <dbReference type="EnsemblPlants" id="MELO3C035011.2.1"/>
    </source>
</evidence>
<dbReference type="EnsemblPlants" id="MELO3C035011.2.1">
    <property type="protein sequence ID" value="MELO3C035011.2.1"/>
    <property type="gene ID" value="MELO3C035011.2"/>
</dbReference>
<protein>
    <recommendedName>
        <fullName evidence="2">CACTA en-spm transposon protein</fullName>
    </recommendedName>
</protein>
<dbReference type="AlphaFoldDB" id="A0A9I9EKH0"/>